<dbReference type="InterPro" id="IPR001697">
    <property type="entry name" value="Pyr_Knase"/>
</dbReference>
<evidence type="ECO:0000256" key="2">
    <source>
        <dbReference type="ARBA" id="ARBA00004997"/>
    </source>
</evidence>
<dbReference type="GO" id="GO:0004743">
    <property type="term" value="F:pyruvate kinase activity"/>
    <property type="evidence" value="ECO:0007669"/>
    <property type="project" value="UniProtKB-EC"/>
</dbReference>
<dbReference type="InterPro" id="IPR036918">
    <property type="entry name" value="Pyrv_Knase_C_sf"/>
</dbReference>
<comment type="similarity">
    <text evidence="3 14">Belongs to the pyruvate kinase family.</text>
</comment>
<dbReference type="PRINTS" id="PR01050">
    <property type="entry name" value="PYRUVTKNASE"/>
</dbReference>
<organism evidence="17 18">
    <name type="scientific">Basidiobolus ranarum</name>
    <dbReference type="NCBI Taxonomy" id="34480"/>
    <lineage>
        <taxon>Eukaryota</taxon>
        <taxon>Fungi</taxon>
        <taxon>Fungi incertae sedis</taxon>
        <taxon>Zoopagomycota</taxon>
        <taxon>Entomophthoromycotina</taxon>
        <taxon>Basidiobolomycetes</taxon>
        <taxon>Basidiobolales</taxon>
        <taxon>Basidiobolaceae</taxon>
        <taxon>Basidiobolus</taxon>
    </lineage>
</organism>
<evidence type="ECO:0000259" key="15">
    <source>
        <dbReference type="Pfam" id="PF00224"/>
    </source>
</evidence>
<accession>A0ABR2WT32</accession>
<keyword evidence="10 14" id="KW-0460">Magnesium</keyword>
<dbReference type="EC" id="2.7.1.40" evidence="4 14"/>
<dbReference type="PROSITE" id="PS00110">
    <property type="entry name" value="PYRUVATE_KINASE"/>
    <property type="match status" value="1"/>
</dbReference>
<evidence type="ECO:0000313" key="17">
    <source>
        <dbReference type="EMBL" id="KAK9764635.1"/>
    </source>
</evidence>
<dbReference type="InterPro" id="IPR015795">
    <property type="entry name" value="Pyrv_Knase_C"/>
</dbReference>
<sequence>MNSELGWLSGFNVDVEPTLRKSSIICTIGPKTNTVPMINALRKAGMNIVRMNFSHGSYDYHASVISNTRKSMEELHGRPVAIALDTKGPEIRTGLMQNDQEVEFKTGHEMTFSTDEQYKEAGTGEVIYVDYKNLPKVIEVGKTIFIDDGIMSFKVVEVLEDAVRVRAMNSGKLASRKGVNLPKTDVDLPALSEKDINDLRFGVEQGVDMVFASFIRSGGDIRQIRKVLGEEGKNIKIIAKIESFQGVENFDDILLETDGVMIARGDLGIEIPVSRVFIAQKAMIAKCNLAGKPVICATQMLESMTYNPRPTRAEVSDVANAILDGADCVMLSGETAKGTFPIQAVEMQSHVAALAESVISYQSLFNEMRALHDTPIDTSETVASSAVSAAYESDAKAIIVLSTSGNSARLVAKYRPHCPILTITREAQTARQIHLYRGCYPFVFPKRPLTREEKANGNRWQQDVDERIQWAVEQAVDLEILKQGDTVIVLQGCKPGVGHTNALQVIHV</sequence>
<feature type="domain" description="Pyruvate kinase C-terminal" evidence="16">
    <location>
        <begin position="380"/>
        <end position="506"/>
    </location>
</feature>
<dbReference type="NCBIfam" id="TIGR01064">
    <property type="entry name" value="pyruv_kin"/>
    <property type="match status" value="1"/>
</dbReference>
<dbReference type="Pfam" id="PF00224">
    <property type="entry name" value="PK"/>
    <property type="match status" value="1"/>
</dbReference>
<dbReference type="Gene3D" id="3.20.20.60">
    <property type="entry name" value="Phosphoenolpyruvate-binding domains"/>
    <property type="match status" value="1"/>
</dbReference>
<evidence type="ECO:0000259" key="16">
    <source>
        <dbReference type="Pfam" id="PF02887"/>
    </source>
</evidence>
<evidence type="ECO:0000256" key="14">
    <source>
        <dbReference type="RuleBase" id="RU000504"/>
    </source>
</evidence>
<dbReference type="SUPFAM" id="SSF52935">
    <property type="entry name" value="PK C-terminal domain-like"/>
    <property type="match status" value="1"/>
</dbReference>
<dbReference type="InterPro" id="IPR018209">
    <property type="entry name" value="Pyrv_Knase_AS"/>
</dbReference>
<evidence type="ECO:0000256" key="5">
    <source>
        <dbReference type="ARBA" id="ARBA00022679"/>
    </source>
</evidence>
<keyword evidence="5 14" id="KW-0808">Transferase</keyword>
<dbReference type="InterPro" id="IPR015806">
    <property type="entry name" value="Pyrv_Knase_insert_dom_sf"/>
</dbReference>
<comment type="cofactor">
    <cofactor evidence="1">
        <name>K(+)</name>
        <dbReference type="ChEBI" id="CHEBI:29103"/>
    </cofactor>
</comment>
<keyword evidence="7" id="KW-0547">Nucleotide-binding</keyword>
<dbReference type="EMBL" id="JASJQH010000393">
    <property type="protein sequence ID" value="KAK9764635.1"/>
    <property type="molecule type" value="Genomic_DNA"/>
</dbReference>
<dbReference type="InterPro" id="IPR015813">
    <property type="entry name" value="Pyrv/PenolPyrv_kinase-like_dom"/>
</dbReference>
<dbReference type="NCBIfam" id="NF004978">
    <property type="entry name" value="PRK06354.1"/>
    <property type="match status" value="1"/>
</dbReference>
<dbReference type="NCBIfam" id="NF004491">
    <property type="entry name" value="PRK05826.1"/>
    <property type="match status" value="1"/>
</dbReference>
<feature type="domain" description="Pyruvate kinase barrel" evidence="15">
    <location>
        <begin position="20"/>
        <end position="345"/>
    </location>
</feature>
<evidence type="ECO:0000256" key="12">
    <source>
        <dbReference type="ARBA" id="ARBA00023317"/>
    </source>
</evidence>
<dbReference type="Gene3D" id="2.40.33.10">
    <property type="entry name" value="PK beta-barrel domain-like"/>
    <property type="match status" value="1"/>
</dbReference>
<gene>
    <name evidence="17" type="primary">PYK1_4</name>
    <name evidence="17" type="ORF">K7432_007711</name>
</gene>
<comment type="catalytic activity">
    <reaction evidence="13 14">
        <text>pyruvate + ATP = phosphoenolpyruvate + ADP + H(+)</text>
        <dbReference type="Rhea" id="RHEA:18157"/>
        <dbReference type="ChEBI" id="CHEBI:15361"/>
        <dbReference type="ChEBI" id="CHEBI:15378"/>
        <dbReference type="ChEBI" id="CHEBI:30616"/>
        <dbReference type="ChEBI" id="CHEBI:58702"/>
        <dbReference type="ChEBI" id="CHEBI:456216"/>
        <dbReference type="EC" id="2.7.1.40"/>
    </reaction>
</comment>
<evidence type="ECO:0000256" key="4">
    <source>
        <dbReference type="ARBA" id="ARBA00012142"/>
    </source>
</evidence>
<name>A0ABR2WT32_9FUNG</name>
<dbReference type="Proteomes" id="UP001479436">
    <property type="component" value="Unassembled WGS sequence"/>
</dbReference>
<dbReference type="SUPFAM" id="SSF51621">
    <property type="entry name" value="Phosphoenolpyruvate/pyruvate domain"/>
    <property type="match status" value="1"/>
</dbReference>
<comment type="caution">
    <text evidence="17">The sequence shown here is derived from an EMBL/GenBank/DDBJ whole genome shotgun (WGS) entry which is preliminary data.</text>
</comment>
<evidence type="ECO:0000313" key="18">
    <source>
        <dbReference type="Proteomes" id="UP001479436"/>
    </source>
</evidence>
<evidence type="ECO:0000256" key="10">
    <source>
        <dbReference type="ARBA" id="ARBA00022842"/>
    </source>
</evidence>
<dbReference type="InterPro" id="IPR011037">
    <property type="entry name" value="Pyrv_Knase-like_insert_dom_sf"/>
</dbReference>
<keyword evidence="11 14" id="KW-0324">Glycolysis</keyword>
<dbReference type="GO" id="GO:0016301">
    <property type="term" value="F:kinase activity"/>
    <property type="evidence" value="ECO:0007669"/>
    <property type="project" value="UniProtKB-KW"/>
</dbReference>
<dbReference type="Pfam" id="PF02887">
    <property type="entry name" value="PK_C"/>
    <property type="match status" value="1"/>
</dbReference>
<evidence type="ECO:0000256" key="7">
    <source>
        <dbReference type="ARBA" id="ARBA00022741"/>
    </source>
</evidence>
<evidence type="ECO:0000256" key="1">
    <source>
        <dbReference type="ARBA" id="ARBA00001958"/>
    </source>
</evidence>
<keyword evidence="9" id="KW-0067">ATP-binding</keyword>
<proteinExistence type="inferred from homology"/>
<keyword evidence="12 17" id="KW-0670">Pyruvate</keyword>
<evidence type="ECO:0000256" key="6">
    <source>
        <dbReference type="ARBA" id="ARBA00022723"/>
    </source>
</evidence>
<protein>
    <recommendedName>
        <fullName evidence="4 14">Pyruvate kinase</fullName>
        <ecNumber evidence="4 14">2.7.1.40</ecNumber>
    </recommendedName>
</protein>
<dbReference type="PANTHER" id="PTHR11817">
    <property type="entry name" value="PYRUVATE KINASE"/>
    <property type="match status" value="1"/>
</dbReference>
<keyword evidence="6" id="KW-0479">Metal-binding</keyword>
<reference evidence="17 18" key="1">
    <citation type="submission" date="2023-04" db="EMBL/GenBank/DDBJ databases">
        <title>Genome of Basidiobolus ranarum AG-B5.</title>
        <authorList>
            <person name="Stajich J.E."/>
            <person name="Carter-House D."/>
            <person name="Gryganskyi A."/>
        </authorList>
    </citation>
    <scope>NUCLEOTIDE SEQUENCE [LARGE SCALE GENOMIC DNA]</scope>
    <source>
        <strain evidence="17 18">AG-B5</strain>
    </source>
</reference>
<evidence type="ECO:0000256" key="9">
    <source>
        <dbReference type="ARBA" id="ARBA00022840"/>
    </source>
</evidence>
<dbReference type="Gene3D" id="3.40.1380.20">
    <property type="entry name" value="Pyruvate kinase, C-terminal domain"/>
    <property type="match status" value="1"/>
</dbReference>
<evidence type="ECO:0000256" key="8">
    <source>
        <dbReference type="ARBA" id="ARBA00022777"/>
    </source>
</evidence>
<keyword evidence="8 14" id="KW-0418">Kinase</keyword>
<dbReference type="CDD" id="cd00288">
    <property type="entry name" value="Pyruvate_Kinase"/>
    <property type="match status" value="1"/>
</dbReference>
<evidence type="ECO:0000256" key="3">
    <source>
        <dbReference type="ARBA" id="ARBA00008663"/>
    </source>
</evidence>
<dbReference type="InterPro" id="IPR015793">
    <property type="entry name" value="Pyrv_Knase_brl"/>
</dbReference>
<dbReference type="InterPro" id="IPR040442">
    <property type="entry name" value="Pyrv_kinase-like_dom_sf"/>
</dbReference>
<evidence type="ECO:0000256" key="11">
    <source>
        <dbReference type="ARBA" id="ARBA00023152"/>
    </source>
</evidence>
<comment type="pathway">
    <text evidence="2 14">Carbohydrate degradation; glycolysis; pyruvate from D-glyceraldehyde 3-phosphate: step 5/5.</text>
</comment>
<evidence type="ECO:0000256" key="13">
    <source>
        <dbReference type="ARBA" id="ARBA00048152"/>
    </source>
</evidence>
<keyword evidence="18" id="KW-1185">Reference proteome</keyword>
<dbReference type="SUPFAM" id="SSF50800">
    <property type="entry name" value="PK beta-barrel domain-like"/>
    <property type="match status" value="1"/>
</dbReference>